<name>A0AA86U322_9EUKA</name>
<evidence type="ECO:0000313" key="1">
    <source>
        <dbReference type="EMBL" id="CAI9940270.1"/>
    </source>
</evidence>
<reference evidence="2 3" key="2">
    <citation type="submission" date="2024-07" db="EMBL/GenBank/DDBJ databases">
        <authorList>
            <person name="Akdeniz Z."/>
        </authorList>
    </citation>
    <scope>NUCLEOTIDE SEQUENCE [LARGE SCALE GENOMIC DNA]</scope>
</reference>
<comment type="caution">
    <text evidence="1">The sequence shown here is derived from an EMBL/GenBank/DDBJ whole genome shotgun (WGS) entry which is preliminary data.</text>
</comment>
<dbReference type="AlphaFoldDB" id="A0AA86U322"/>
<dbReference type="EMBL" id="CATOUU010000675">
    <property type="protein sequence ID" value="CAI9940270.1"/>
    <property type="molecule type" value="Genomic_DNA"/>
</dbReference>
<dbReference type="Proteomes" id="UP001642409">
    <property type="component" value="Unassembled WGS sequence"/>
</dbReference>
<reference evidence="1" key="1">
    <citation type="submission" date="2023-06" db="EMBL/GenBank/DDBJ databases">
        <authorList>
            <person name="Kurt Z."/>
        </authorList>
    </citation>
    <scope>NUCLEOTIDE SEQUENCE</scope>
</reference>
<protein>
    <submittedName>
        <fullName evidence="2">Hypothetical_protein</fullName>
    </submittedName>
</protein>
<evidence type="ECO:0000313" key="2">
    <source>
        <dbReference type="EMBL" id="CAL6017226.1"/>
    </source>
</evidence>
<proteinExistence type="predicted"/>
<sequence>MNKDEIDQSMINQNIFKHYQNLIRKNLQKELKFDINFNNSLISDFANSLDKMYYNRQLDTFIQNTRQTFRDIENSYAIEAENYNINTKINQFYDLDPEEQQLLLDQTSQLYNQVLSNILQTEPPTTHKQTWERINLLNNAKKEQFWAQVSEKLNLQPKISIKFFTEVFQQTLFTTHLTENDINFINDVVDDNFKVLQPIVLVQQLSIQFSNVFYFEVFNAVHRQIQVNELKMTQTNEYDVKLLESELMSTRVTNYNINEGEQLYSEQKQSYDAENNSQSTTVTTQMTVNHRMKMNNITHETKSKQKIHPPKIQQTSFYKKMTVKRKQDRGRDLKHNPLFTCPK</sequence>
<accession>A0AA86U322</accession>
<gene>
    <name evidence="2" type="ORF">HINF_LOCUS25885</name>
    <name evidence="1" type="ORF">HINF_LOCUS27915</name>
</gene>
<organism evidence="1">
    <name type="scientific">Hexamita inflata</name>
    <dbReference type="NCBI Taxonomy" id="28002"/>
    <lineage>
        <taxon>Eukaryota</taxon>
        <taxon>Metamonada</taxon>
        <taxon>Diplomonadida</taxon>
        <taxon>Hexamitidae</taxon>
        <taxon>Hexamitinae</taxon>
        <taxon>Hexamita</taxon>
    </lineage>
</organism>
<keyword evidence="3" id="KW-1185">Reference proteome</keyword>
<evidence type="ECO:0000313" key="3">
    <source>
        <dbReference type="Proteomes" id="UP001642409"/>
    </source>
</evidence>
<dbReference type="EMBL" id="CAXDID020000078">
    <property type="protein sequence ID" value="CAL6017226.1"/>
    <property type="molecule type" value="Genomic_DNA"/>
</dbReference>